<dbReference type="InterPro" id="IPR022603">
    <property type="entry name" value="DUF3152"/>
</dbReference>
<feature type="domain" description="DUF3152" evidence="2">
    <location>
        <begin position="91"/>
        <end position="248"/>
    </location>
</feature>
<evidence type="ECO:0000259" key="2">
    <source>
        <dbReference type="Pfam" id="PF11350"/>
    </source>
</evidence>
<proteinExistence type="predicted"/>
<protein>
    <submittedName>
        <fullName evidence="3">DUF3152 domain-containing protein</fullName>
    </submittedName>
</protein>
<dbReference type="EMBL" id="JBHLTC010000037">
    <property type="protein sequence ID" value="MFC0628196.1"/>
    <property type="molecule type" value="Genomic_DNA"/>
</dbReference>
<dbReference type="SUPFAM" id="SSF55486">
    <property type="entry name" value="Metalloproteases ('zincins'), catalytic domain"/>
    <property type="match status" value="1"/>
</dbReference>
<reference evidence="3 4" key="1">
    <citation type="submission" date="2024-09" db="EMBL/GenBank/DDBJ databases">
        <authorList>
            <person name="Sun Q."/>
            <person name="Mori K."/>
        </authorList>
    </citation>
    <scope>NUCLEOTIDE SEQUENCE [LARGE SCALE GENOMIC DNA]</scope>
    <source>
        <strain evidence="3 4">CGMCC 1.15906</strain>
    </source>
</reference>
<comment type="caution">
    <text evidence="3">The sequence shown here is derived from an EMBL/GenBank/DDBJ whole genome shotgun (WGS) entry which is preliminary data.</text>
</comment>
<dbReference type="Proteomes" id="UP001589890">
    <property type="component" value="Unassembled WGS sequence"/>
</dbReference>
<evidence type="ECO:0000256" key="1">
    <source>
        <dbReference type="SAM" id="MobiDB-lite"/>
    </source>
</evidence>
<accession>A0ABV6QU87</accession>
<name>A0ABV6QU87_9ACTN</name>
<feature type="compositionally biased region" description="Pro residues" evidence="1">
    <location>
        <begin position="56"/>
        <end position="70"/>
    </location>
</feature>
<evidence type="ECO:0000313" key="3">
    <source>
        <dbReference type="EMBL" id="MFC0628196.1"/>
    </source>
</evidence>
<organism evidence="3 4">
    <name type="scientific">Kribbella deserti</name>
    <dbReference type="NCBI Taxonomy" id="1926257"/>
    <lineage>
        <taxon>Bacteria</taxon>
        <taxon>Bacillati</taxon>
        <taxon>Actinomycetota</taxon>
        <taxon>Actinomycetes</taxon>
        <taxon>Propionibacteriales</taxon>
        <taxon>Kribbellaceae</taxon>
        <taxon>Kribbella</taxon>
    </lineage>
</organism>
<dbReference type="RefSeq" id="WP_380053982.1">
    <property type="nucleotide sequence ID" value="NZ_JBHLTC010000037.1"/>
</dbReference>
<keyword evidence="4" id="KW-1185">Reference proteome</keyword>
<dbReference type="Gene3D" id="3.40.390.10">
    <property type="entry name" value="Collagenase (Catalytic Domain)"/>
    <property type="match status" value="1"/>
</dbReference>
<evidence type="ECO:0000313" key="4">
    <source>
        <dbReference type="Proteomes" id="UP001589890"/>
    </source>
</evidence>
<sequence>MSVTALAVLAMVVVVHPDPGKRSSLAVDLVEARVTTEREQLPSGSGGLPTAAPTPGVSPEPDPVIEPTPDPSAQSTVRPPKPAPPNITRSTGRLAIVSGGTKAKSEKNKLTYRLEIEHGLSFSGPGVAEAIHRTLTDERGWQSAHPVNFERTDGPDPDLRIIVATPTLTDKLCEPLDTGGQVSCRVEDRVVLNAKRWAYAVPHYQGKIDLYRAYMVNHEVGHALGFGHSTCAADGKPAPVMMQQTKGLGGCLPNPWPTVNAT</sequence>
<gene>
    <name evidence="3" type="ORF">ACFFGN_29270</name>
</gene>
<dbReference type="Pfam" id="PF11350">
    <property type="entry name" value="DUF3152"/>
    <property type="match status" value="1"/>
</dbReference>
<feature type="region of interest" description="Disordered" evidence="1">
    <location>
        <begin position="36"/>
        <end position="93"/>
    </location>
</feature>
<dbReference type="InterPro" id="IPR024079">
    <property type="entry name" value="MetalloPept_cat_dom_sf"/>
</dbReference>